<dbReference type="GO" id="GO:0005545">
    <property type="term" value="F:1-phosphatidylinositol binding"/>
    <property type="evidence" value="ECO:0007669"/>
    <property type="project" value="TreeGrafter"/>
</dbReference>
<accession>A0A401QAR6</accession>
<gene>
    <name evidence="1" type="ORF">scyTo_0022676</name>
</gene>
<dbReference type="GO" id="GO:0005547">
    <property type="term" value="F:phosphatidylinositol-3,4,5-trisphosphate binding"/>
    <property type="evidence" value="ECO:0007669"/>
    <property type="project" value="TreeGrafter"/>
</dbReference>
<dbReference type="AlphaFoldDB" id="A0A401QAR6"/>
<dbReference type="GO" id="GO:0043325">
    <property type="term" value="F:phosphatidylinositol-3,4-bisphosphate binding"/>
    <property type="evidence" value="ECO:0007669"/>
    <property type="project" value="TreeGrafter"/>
</dbReference>
<dbReference type="Proteomes" id="UP000288216">
    <property type="component" value="Unassembled WGS sequence"/>
</dbReference>
<dbReference type="OrthoDB" id="68108at2759"/>
<dbReference type="GO" id="GO:0032266">
    <property type="term" value="F:phosphatidylinositol-3-phosphate binding"/>
    <property type="evidence" value="ECO:0007669"/>
    <property type="project" value="TreeGrafter"/>
</dbReference>
<feature type="non-terminal residue" evidence="1">
    <location>
        <position position="165"/>
    </location>
</feature>
<comment type="caution">
    <text evidence="1">The sequence shown here is derived from an EMBL/GenBank/DDBJ whole genome shotgun (WGS) entry which is preliminary data.</text>
</comment>
<dbReference type="PANTHER" id="PTHR46624:SF4">
    <property type="entry name" value="FYVE-TYPE DOMAIN-CONTAINING PROTEIN"/>
    <property type="match status" value="1"/>
</dbReference>
<protein>
    <submittedName>
        <fullName evidence="1">Uncharacterized protein</fullName>
    </submittedName>
</protein>
<proteinExistence type="predicted"/>
<name>A0A401QAR6_SCYTO</name>
<dbReference type="InterPro" id="IPR042427">
    <property type="entry name" value="ZFYV1"/>
</dbReference>
<keyword evidence="2" id="KW-1185">Reference proteome</keyword>
<dbReference type="EMBL" id="BFAA01023470">
    <property type="protein sequence ID" value="GCB82483.1"/>
    <property type="molecule type" value="Genomic_DNA"/>
</dbReference>
<feature type="non-terminal residue" evidence="1">
    <location>
        <position position="1"/>
    </location>
</feature>
<dbReference type="STRING" id="75743.A0A401QAR6"/>
<dbReference type="GO" id="GO:0140042">
    <property type="term" value="P:lipid droplet formation"/>
    <property type="evidence" value="ECO:0007669"/>
    <property type="project" value="TreeGrafter"/>
</dbReference>
<dbReference type="PANTHER" id="PTHR46624">
    <property type="entry name" value="AGAP002036-PA"/>
    <property type="match status" value="1"/>
</dbReference>
<organism evidence="1 2">
    <name type="scientific">Scyliorhinus torazame</name>
    <name type="common">Cloudy catshark</name>
    <name type="synonym">Catulus torazame</name>
    <dbReference type="NCBI Taxonomy" id="75743"/>
    <lineage>
        <taxon>Eukaryota</taxon>
        <taxon>Metazoa</taxon>
        <taxon>Chordata</taxon>
        <taxon>Craniata</taxon>
        <taxon>Vertebrata</taxon>
        <taxon>Chondrichthyes</taxon>
        <taxon>Elasmobranchii</taxon>
        <taxon>Galeomorphii</taxon>
        <taxon>Galeoidea</taxon>
        <taxon>Carcharhiniformes</taxon>
        <taxon>Scyliorhinidae</taxon>
        <taxon>Scyliorhinus</taxon>
    </lineage>
</organism>
<reference evidence="1 2" key="1">
    <citation type="journal article" date="2018" name="Nat. Ecol. Evol.">
        <title>Shark genomes provide insights into elasmobranch evolution and the origin of vertebrates.</title>
        <authorList>
            <person name="Hara Y"/>
            <person name="Yamaguchi K"/>
            <person name="Onimaru K"/>
            <person name="Kadota M"/>
            <person name="Koyanagi M"/>
            <person name="Keeley SD"/>
            <person name="Tatsumi K"/>
            <person name="Tanaka K"/>
            <person name="Motone F"/>
            <person name="Kageyama Y"/>
            <person name="Nozu R"/>
            <person name="Adachi N"/>
            <person name="Nishimura O"/>
            <person name="Nakagawa R"/>
            <person name="Tanegashima C"/>
            <person name="Kiyatake I"/>
            <person name="Matsumoto R"/>
            <person name="Murakumo K"/>
            <person name="Nishida K"/>
            <person name="Terakita A"/>
            <person name="Kuratani S"/>
            <person name="Sato K"/>
            <person name="Hyodo S Kuraku.S."/>
        </authorList>
    </citation>
    <scope>NUCLEOTIDE SEQUENCE [LARGE SCALE GENOMIC DNA]</scope>
</reference>
<evidence type="ECO:0000313" key="2">
    <source>
        <dbReference type="Proteomes" id="UP000288216"/>
    </source>
</evidence>
<dbReference type="GO" id="GO:0005811">
    <property type="term" value="C:lipid droplet"/>
    <property type="evidence" value="ECO:0007669"/>
    <property type="project" value="TreeGrafter"/>
</dbReference>
<evidence type="ECO:0000313" key="1">
    <source>
        <dbReference type="EMBL" id="GCB82483.1"/>
    </source>
</evidence>
<sequence>LFFVGSCCAVVGCSFSYVQQRLDVKESKCFIGCEAEGVQGAIRMNVLSVIRCSPCGFFSTQALSMRFNGEITDDRITTSSFFPDEYFSCSNVCLSCGARCTKNMNHLKDNVAHTAKSRCRYTHQYNNKVLICRVCYERGLEVSVNPKTSASTDSKWFGLATYAWS</sequence>